<sequence>MPSLVALAILLVSTMPAPTAGDQSFCSDATYSKNSTYTSNLRTLAGALIGEAARLRSATGAAGEGPDRVYGAVLCRADSAGADCARRLQDALGAIDGDGTGTGTRGRSPACALRRDVAVYSELYQLRFSDSDFLANYSNAPEWADVTNPEPVTLAVAAQFDDRVTELLSMLADEAAGQPGRWAVGEALWSAAGEEDRTVYALAQCTQDMPPDRCRACLDGVLAERLQKIGSSKMGAAVFGTWCTMRYEMDLQFFNVTGDSKMLFLRKKKDRAFFIIATVYTSMVLCTRLFFWLLSVWRKKKRRKMNLMVEPENVDEVLKLWRIENVSLEFSLYDFSQIVAATDNFSPKNILGEGGFGPVYKGVFPDGQEVAIKRLSARSRQGLIEFKNEIQVIAKLQHKNLVRLLGCCIHEEEKIRASLKWNRRIKIIEGIAQGLLYLHNHSRIRIIHRDLKASNILLDSELNPKISDFGMARIFPSDATQQTASRLVGTYGYMAPEYASDGLLSIKSDVFSFGVLLLEIISGKRSSGFQHNGEFYNLLEYAWQLWKDRRWNEFIDQSFGDEYKLDELMKYLAVALMCVQEKTIDRPTMPDVVAILSSDSMTLPEPKQPAYIYAKLDVSVNITVLSSKNDVTITTTNGRYTAAILVVAIGGFLMVIFISCLAVHVWIKTQQQREQAMLKLRRLSSAIQSVTNLWRMEGGNLGFSQYDYSHIKEATNNFSVDNRLGQGGFGPVYKGRLSSGVKIAVKRLETCSLQGLLEFQNEIQLIAKLQHKNLVKLLGYCTKGGQEKMLIYEYMENKNSVKAAHLNWSKRLHIIDGIAQGLLYLHKYSRLCIVHRDLKASNILLDSGMNPKISDFGMARIFSSNVKESNTTRIVGTHGYIPPEYAFHGVCSTKSDVFSYGVLTLEILSSKRTAQFYEYNGTLYNLISYAWQLWSDGKLCELVYSPPGKEHQEIERHIHVALLCVQESAEQRPHMEQVVTMLNAKDVNLPKPMQPAYFHVNPSQEEVSSCSVTMTMSITLESNPNTMACMPSSSAYTSNLKSLAEALIDNVRGSNSHSTDGAAGTGPDSVYGAVLCRGDTAPAPGDDCASHLNNTLIRAAIRGLQRLPEGHHRKQEADGWRGTDGRCDPGGVLQLVMSMAVQNVINLWRIEEGNSGFSLYDFSQIKEATSNFSSENKLGEGGFGPVYKGLLPGGLEVAVKRLAACSVQGLLEFKNEIQLIAKLQHKNLVRLLGCCIQG</sequence>
<dbReference type="CDD" id="cd14066">
    <property type="entry name" value="STKc_IRAK"/>
    <property type="match status" value="1"/>
</dbReference>
<evidence type="ECO:0000256" key="14">
    <source>
        <dbReference type="ARBA" id="ARBA00023170"/>
    </source>
</evidence>
<keyword evidence="7" id="KW-0677">Repeat</keyword>
<dbReference type="InterPro" id="IPR001245">
    <property type="entry name" value="Ser-Thr/Tyr_kinase_cat_dom"/>
</dbReference>
<dbReference type="GO" id="GO:0005886">
    <property type="term" value="C:plasma membrane"/>
    <property type="evidence" value="ECO:0007669"/>
    <property type="project" value="TreeGrafter"/>
</dbReference>
<evidence type="ECO:0000256" key="3">
    <source>
        <dbReference type="ARBA" id="ARBA00022527"/>
    </source>
</evidence>
<dbReference type="GO" id="GO:0004674">
    <property type="term" value="F:protein serine/threonine kinase activity"/>
    <property type="evidence" value="ECO:0007669"/>
    <property type="project" value="UniProtKB-KW"/>
</dbReference>
<feature type="domain" description="Protein kinase" evidence="20">
    <location>
        <begin position="345"/>
        <end position="603"/>
    </location>
</feature>
<dbReference type="Proteomes" id="UP001341281">
    <property type="component" value="Chromosome 03"/>
</dbReference>
<evidence type="ECO:0000259" key="21">
    <source>
        <dbReference type="PROSITE" id="PS51473"/>
    </source>
</evidence>
<dbReference type="EMBL" id="CP144747">
    <property type="protein sequence ID" value="WVZ66169.1"/>
    <property type="molecule type" value="Genomic_DNA"/>
</dbReference>
<feature type="transmembrane region" description="Helical" evidence="18">
    <location>
        <begin position="272"/>
        <end position="297"/>
    </location>
</feature>
<keyword evidence="8" id="KW-0547">Nucleotide-binding</keyword>
<feature type="signal peptide" evidence="19">
    <location>
        <begin position="1"/>
        <end position="21"/>
    </location>
</feature>
<evidence type="ECO:0000256" key="1">
    <source>
        <dbReference type="ARBA" id="ARBA00004167"/>
    </source>
</evidence>
<dbReference type="FunFam" id="3.30.200.20:FF:000217">
    <property type="entry name" value="probable LRR receptor-like serine/threonine-protein kinase At1g53430"/>
    <property type="match status" value="1"/>
</dbReference>
<dbReference type="SMART" id="SM00220">
    <property type="entry name" value="S_TKc"/>
    <property type="match status" value="2"/>
</dbReference>
<dbReference type="PROSITE" id="PS51473">
    <property type="entry name" value="GNK2"/>
    <property type="match status" value="3"/>
</dbReference>
<evidence type="ECO:0000256" key="4">
    <source>
        <dbReference type="ARBA" id="ARBA00022679"/>
    </source>
</evidence>
<dbReference type="InterPro" id="IPR011009">
    <property type="entry name" value="Kinase-like_dom_sf"/>
</dbReference>
<dbReference type="SUPFAM" id="SSF56112">
    <property type="entry name" value="Protein kinase-like (PK-like)"/>
    <property type="match status" value="3"/>
</dbReference>
<evidence type="ECO:0000256" key="11">
    <source>
        <dbReference type="ARBA" id="ARBA00022989"/>
    </source>
</evidence>
<feature type="chain" id="PRO_5042886017" description="non-specific serine/threonine protein kinase" evidence="19">
    <location>
        <begin position="22"/>
        <end position="1238"/>
    </location>
</feature>
<evidence type="ECO:0000259" key="20">
    <source>
        <dbReference type="PROSITE" id="PS50011"/>
    </source>
</evidence>
<dbReference type="InterPro" id="IPR000719">
    <property type="entry name" value="Prot_kinase_dom"/>
</dbReference>
<keyword evidence="5 18" id="KW-0812">Transmembrane</keyword>
<keyword evidence="11 18" id="KW-1133">Transmembrane helix</keyword>
<comment type="catalytic activity">
    <reaction evidence="17">
        <text>L-seryl-[protein] + ATP = O-phospho-L-seryl-[protein] + ADP + H(+)</text>
        <dbReference type="Rhea" id="RHEA:17989"/>
        <dbReference type="Rhea" id="RHEA-COMP:9863"/>
        <dbReference type="Rhea" id="RHEA-COMP:11604"/>
        <dbReference type="ChEBI" id="CHEBI:15378"/>
        <dbReference type="ChEBI" id="CHEBI:29999"/>
        <dbReference type="ChEBI" id="CHEBI:30616"/>
        <dbReference type="ChEBI" id="CHEBI:83421"/>
        <dbReference type="ChEBI" id="CHEBI:456216"/>
        <dbReference type="EC" id="2.7.11.1"/>
    </reaction>
</comment>
<name>A0AAQ3T5A8_PASNO</name>
<dbReference type="PANTHER" id="PTHR27002:SF697">
    <property type="entry name" value="OS07G0534300 PROTEIN"/>
    <property type="match status" value="1"/>
</dbReference>
<dbReference type="FunFam" id="3.30.200.20:FF:000727">
    <property type="entry name" value="Cysteine-rich RLK (RECEPTOR-like protein kinase) 23"/>
    <property type="match status" value="1"/>
</dbReference>
<evidence type="ECO:0000256" key="16">
    <source>
        <dbReference type="ARBA" id="ARBA00047899"/>
    </source>
</evidence>
<dbReference type="Pfam" id="PF07714">
    <property type="entry name" value="PK_Tyr_Ser-Thr"/>
    <property type="match status" value="3"/>
</dbReference>
<dbReference type="InterPro" id="IPR038408">
    <property type="entry name" value="GNK2_sf"/>
</dbReference>
<dbReference type="FunFam" id="3.30.200.20:FF:000195">
    <property type="entry name" value="G-type lectin S-receptor-like serine/threonine-protein kinase"/>
    <property type="match status" value="1"/>
</dbReference>
<dbReference type="Gene3D" id="1.10.510.10">
    <property type="entry name" value="Transferase(Phosphotransferase) domain 1"/>
    <property type="match status" value="2"/>
</dbReference>
<feature type="domain" description="Protein kinase" evidence="20">
    <location>
        <begin position="1172"/>
        <end position="1238"/>
    </location>
</feature>
<evidence type="ECO:0000256" key="13">
    <source>
        <dbReference type="ARBA" id="ARBA00023157"/>
    </source>
</evidence>
<evidence type="ECO:0000256" key="6">
    <source>
        <dbReference type="ARBA" id="ARBA00022729"/>
    </source>
</evidence>
<dbReference type="EC" id="2.7.11.1" evidence="2"/>
<evidence type="ECO:0000256" key="7">
    <source>
        <dbReference type="ARBA" id="ARBA00022737"/>
    </source>
</evidence>
<comment type="catalytic activity">
    <reaction evidence="16">
        <text>L-threonyl-[protein] + ATP = O-phospho-L-threonyl-[protein] + ADP + H(+)</text>
        <dbReference type="Rhea" id="RHEA:46608"/>
        <dbReference type="Rhea" id="RHEA-COMP:11060"/>
        <dbReference type="Rhea" id="RHEA-COMP:11605"/>
        <dbReference type="ChEBI" id="CHEBI:15378"/>
        <dbReference type="ChEBI" id="CHEBI:30013"/>
        <dbReference type="ChEBI" id="CHEBI:30616"/>
        <dbReference type="ChEBI" id="CHEBI:61977"/>
        <dbReference type="ChEBI" id="CHEBI:456216"/>
        <dbReference type="EC" id="2.7.11.1"/>
    </reaction>
</comment>
<organism evidence="22 23">
    <name type="scientific">Paspalum notatum var. saurae</name>
    <dbReference type="NCBI Taxonomy" id="547442"/>
    <lineage>
        <taxon>Eukaryota</taxon>
        <taxon>Viridiplantae</taxon>
        <taxon>Streptophyta</taxon>
        <taxon>Embryophyta</taxon>
        <taxon>Tracheophyta</taxon>
        <taxon>Spermatophyta</taxon>
        <taxon>Magnoliopsida</taxon>
        <taxon>Liliopsida</taxon>
        <taxon>Poales</taxon>
        <taxon>Poaceae</taxon>
        <taxon>PACMAD clade</taxon>
        <taxon>Panicoideae</taxon>
        <taxon>Andropogonodae</taxon>
        <taxon>Paspaleae</taxon>
        <taxon>Paspalinae</taxon>
        <taxon>Paspalum</taxon>
    </lineage>
</organism>
<feature type="domain" description="Gnk2-homologous" evidence="21">
    <location>
        <begin position="140"/>
        <end position="252"/>
    </location>
</feature>
<feature type="domain" description="Gnk2-homologous" evidence="21">
    <location>
        <begin position="19"/>
        <end position="120"/>
    </location>
</feature>
<evidence type="ECO:0000256" key="19">
    <source>
        <dbReference type="SAM" id="SignalP"/>
    </source>
</evidence>
<evidence type="ECO:0000256" key="5">
    <source>
        <dbReference type="ARBA" id="ARBA00022692"/>
    </source>
</evidence>
<dbReference type="CDD" id="cd23509">
    <property type="entry name" value="Gnk2-like"/>
    <property type="match status" value="3"/>
</dbReference>
<evidence type="ECO:0000256" key="10">
    <source>
        <dbReference type="ARBA" id="ARBA00022840"/>
    </source>
</evidence>
<evidence type="ECO:0000256" key="12">
    <source>
        <dbReference type="ARBA" id="ARBA00023136"/>
    </source>
</evidence>
<keyword evidence="12 18" id="KW-0472">Membrane</keyword>
<feature type="domain" description="Gnk2-homologous" evidence="21">
    <location>
        <begin position="1017"/>
        <end position="1136"/>
    </location>
</feature>
<keyword evidence="10" id="KW-0067">ATP-binding</keyword>
<dbReference type="Pfam" id="PF01657">
    <property type="entry name" value="Stress-antifung"/>
    <property type="match status" value="3"/>
</dbReference>
<keyword evidence="6 19" id="KW-0732">Signal</keyword>
<dbReference type="AlphaFoldDB" id="A0AAQ3T5A8"/>
<evidence type="ECO:0000256" key="9">
    <source>
        <dbReference type="ARBA" id="ARBA00022777"/>
    </source>
</evidence>
<dbReference type="PROSITE" id="PS00108">
    <property type="entry name" value="PROTEIN_KINASE_ST"/>
    <property type="match status" value="2"/>
</dbReference>
<keyword evidence="13" id="KW-1015">Disulfide bond</keyword>
<keyword evidence="4" id="KW-0808">Transferase</keyword>
<keyword evidence="9" id="KW-0418">Kinase</keyword>
<evidence type="ECO:0000256" key="2">
    <source>
        <dbReference type="ARBA" id="ARBA00012513"/>
    </source>
</evidence>
<feature type="transmembrane region" description="Helical" evidence="18">
    <location>
        <begin position="642"/>
        <end position="667"/>
    </location>
</feature>
<dbReference type="Gene3D" id="3.30.430.20">
    <property type="entry name" value="Gnk2 domain, C-X8-C-X2-C motif"/>
    <property type="match status" value="3"/>
</dbReference>
<accession>A0AAQ3T5A8</accession>
<dbReference type="InterPro" id="IPR002902">
    <property type="entry name" value="GNK2"/>
</dbReference>
<keyword evidence="14" id="KW-0675">Receptor</keyword>
<evidence type="ECO:0000256" key="17">
    <source>
        <dbReference type="ARBA" id="ARBA00048679"/>
    </source>
</evidence>
<gene>
    <name evidence="22" type="ORF">U9M48_015432</name>
</gene>
<evidence type="ECO:0000256" key="15">
    <source>
        <dbReference type="ARBA" id="ARBA00023180"/>
    </source>
</evidence>
<feature type="domain" description="Protein kinase" evidence="20">
    <location>
        <begin position="718"/>
        <end position="989"/>
    </location>
</feature>
<comment type="subcellular location">
    <subcellularLocation>
        <location evidence="1">Membrane</location>
        <topology evidence="1">Single-pass membrane protein</topology>
    </subcellularLocation>
</comment>
<dbReference type="PROSITE" id="PS50011">
    <property type="entry name" value="PROTEIN_KINASE_DOM"/>
    <property type="match status" value="3"/>
</dbReference>
<protein>
    <recommendedName>
        <fullName evidence="2">non-specific serine/threonine protein kinase</fullName>
        <ecNumber evidence="2">2.7.11.1</ecNumber>
    </recommendedName>
</protein>
<dbReference type="FunFam" id="1.10.510.10:FF:000060">
    <property type="entry name" value="G-type lectin S-receptor-like serine/threonine-protein kinase"/>
    <property type="match status" value="2"/>
</dbReference>
<proteinExistence type="predicted"/>
<dbReference type="InterPro" id="IPR008271">
    <property type="entry name" value="Ser/Thr_kinase_AS"/>
</dbReference>
<reference evidence="22 23" key="1">
    <citation type="submission" date="2024-02" db="EMBL/GenBank/DDBJ databases">
        <title>High-quality chromosome-scale genome assembly of Pensacola bahiagrass (Paspalum notatum Flugge var. saurae).</title>
        <authorList>
            <person name="Vega J.M."/>
            <person name="Podio M."/>
            <person name="Orjuela J."/>
            <person name="Siena L.A."/>
            <person name="Pessino S.C."/>
            <person name="Combes M.C."/>
            <person name="Mariac C."/>
            <person name="Albertini E."/>
            <person name="Pupilli F."/>
            <person name="Ortiz J.P.A."/>
            <person name="Leblanc O."/>
        </authorList>
    </citation>
    <scope>NUCLEOTIDE SEQUENCE [LARGE SCALE GENOMIC DNA]</scope>
    <source>
        <strain evidence="22">R1</strain>
        <tissue evidence="22">Leaf</tissue>
    </source>
</reference>
<keyword evidence="15" id="KW-0325">Glycoprotein</keyword>
<evidence type="ECO:0000256" key="8">
    <source>
        <dbReference type="ARBA" id="ARBA00022741"/>
    </source>
</evidence>
<dbReference type="GO" id="GO:0005524">
    <property type="term" value="F:ATP binding"/>
    <property type="evidence" value="ECO:0007669"/>
    <property type="project" value="UniProtKB-KW"/>
</dbReference>
<dbReference type="PANTHER" id="PTHR27002">
    <property type="entry name" value="RECEPTOR-LIKE SERINE/THREONINE-PROTEIN KINASE SD1-8"/>
    <property type="match status" value="1"/>
</dbReference>
<evidence type="ECO:0000256" key="18">
    <source>
        <dbReference type="SAM" id="Phobius"/>
    </source>
</evidence>
<dbReference type="Gene3D" id="3.30.200.20">
    <property type="entry name" value="Phosphorylase Kinase, domain 1"/>
    <property type="match status" value="3"/>
</dbReference>
<evidence type="ECO:0000313" key="23">
    <source>
        <dbReference type="Proteomes" id="UP001341281"/>
    </source>
</evidence>
<keyword evidence="3" id="KW-0723">Serine/threonine-protein kinase</keyword>
<keyword evidence="23" id="KW-1185">Reference proteome</keyword>
<evidence type="ECO:0000313" key="22">
    <source>
        <dbReference type="EMBL" id="WVZ66169.1"/>
    </source>
</evidence>